<proteinExistence type="predicted"/>
<evidence type="ECO:0000313" key="2">
    <source>
        <dbReference type="Proteomes" id="UP000694460"/>
    </source>
</evidence>
<reference evidence="1 2" key="1">
    <citation type="submission" date="2021-03" db="EMBL/GenBank/DDBJ databases">
        <title>Sequencing the genomes of 1000 actinobacteria strains.</title>
        <authorList>
            <person name="Klenk H.-P."/>
        </authorList>
    </citation>
    <scope>NUCLEOTIDE SEQUENCE [LARGE SCALE GENOMIC DNA]</scope>
    <source>
        <strain evidence="1 2">DSM 46713</strain>
    </source>
</reference>
<keyword evidence="2" id="KW-1185">Reference proteome</keyword>
<dbReference type="EMBL" id="JAGIOP010000002">
    <property type="protein sequence ID" value="MBP2453780.1"/>
    <property type="molecule type" value="Genomic_DNA"/>
</dbReference>
<dbReference type="Proteomes" id="UP000694460">
    <property type="component" value="Unassembled WGS sequence"/>
</dbReference>
<protein>
    <submittedName>
        <fullName evidence="1">Uncharacterized protein</fullName>
    </submittedName>
</protein>
<comment type="caution">
    <text evidence="1">The sequence shown here is derived from an EMBL/GenBank/DDBJ whole genome shotgun (WGS) entry which is preliminary data.</text>
</comment>
<dbReference type="RefSeq" id="WP_209918787.1">
    <property type="nucleotide sequence ID" value="NZ_JAGIOP010000002.1"/>
</dbReference>
<gene>
    <name evidence="1" type="ORF">JOF57_003693</name>
</gene>
<accession>A0ABS4ZWF3</accession>
<evidence type="ECO:0000313" key="1">
    <source>
        <dbReference type="EMBL" id="MBP2453780.1"/>
    </source>
</evidence>
<sequence>MARIWVKTGAPLPMTCPPSAPRFWAAFVTVVTHAEMGSPMGLTAAARSTAAEWVLIVGAWMSDVTGLIGLMAMTLAPASATPAVT</sequence>
<name>A0ABS4ZWF3_9MYCO</name>
<organism evidence="1 2">
    <name type="scientific">Mycolicibacterium lutetiense</name>
    <dbReference type="NCBI Taxonomy" id="1641992"/>
    <lineage>
        <taxon>Bacteria</taxon>
        <taxon>Bacillati</taxon>
        <taxon>Actinomycetota</taxon>
        <taxon>Actinomycetes</taxon>
        <taxon>Mycobacteriales</taxon>
        <taxon>Mycobacteriaceae</taxon>
        <taxon>Mycolicibacterium</taxon>
    </lineage>
</organism>